<dbReference type="FunFam" id="3.40.50.300:FF:003010">
    <property type="entry name" value="Teichoic acids export ATP-binding protein TagH"/>
    <property type="match status" value="1"/>
</dbReference>
<comment type="similarity">
    <text evidence="1">Belongs to the ABC transporter superfamily.</text>
</comment>
<comment type="caution">
    <text evidence="10">The sequence shown here is derived from an EMBL/GenBank/DDBJ whole genome shotgun (WGS) entry which is preliminary data.</text>
</comment>
<feature type="transmembrane region" description="Helical" evidence="8">
    <location>
        <begin position="281"/>
        <end position="300"/>
    </location>
</feature>
<dbReference type="NCBIfam" id="NF010066">
    <property type="entry name" value="PRK13546.1"/>
    <property type="match status" value="1"/>
</dbReference>
<evidence type="ECO:0000256" key="1">
    <source>
        <dbReference type="ARBA" id="ARBA00005417"/>
    </source>
</evidence>
<dbReference type="Gene3D" id="3.40.50.300">
    <property type="entry name" value="P-loop containing nucleotide triphosphate hydrolases"/>
    <property type="match status" value="1"/>
</dbReference>
<evidence type="ECO:0000256" key="6">
    <source>
        <dbReference type="ARBA" id="ARBA00022967"/>
    </source>
</evidence>
<reference evidence="10 11" key="1">
    <citation type="submission" date="2018-05" db="EMBL/GenBank/DDBJ databases">
        <title>Genomic analysis of Gracilibacillus dipsosauri DD1 reveals novel features of a salt-tolerant amylase.</title>
        <authorList>
            <person name="Deutch C.E."/>
            <person name="Yang S."/>
        </authorList>
    </citation>
    <scope>NUCLEOTIDE SEQUENCE [LARGE SCALE GENOMIC DNA]</scope>
    <source>
        <strain evidence="10 11">DD1</strain>
    </source>
</reference>
<evidence type="ECO:0000259" key="9">
    <source>
        <dbReference type="PROSITE" id="PS50893"/>
    </source>
</evidence>
<name>A0A317KU98_9BACI</name>
<protein>
    <submittedName>
        <fullName evidence="10">Teichoic acids export ABC transporter ATP-binding subunit TagH</fullName>
    </submittedName>
</protein>
<dbReference type="InterPro" id="IPR027417">
    <property type="entry name" value="P-loop_NTPase"/>
</dbReference>
<gene>
    <name evidence="10" type="primary">tagH</name>
    <name evidence="10" type="ORF">DLJ74_16260</name>
</gene>
<dbReference type="Pfam" id="PF00005">
    <property type="entry name" value="ABC_tran"/>
    <property type="match status" value="1"/>
</dbReference>
<keyword evidence="3" id="KW-1003">Cell membrane</keyword>
<dbReference type="SUPFAM" id="SSF52540">
    <property type="entry name" value="P-loop containing nucleoside triphosphate hydrolases"/>
    <property type="match status" value="1"/>
</dbReference>
<evidence type="ECO:0000256" key="2">
    <source>
        <dbReference type="ARBA" id="ARBA00022448"/>
    </source>
</evidence>
<dbReference type="GO" id="GO:0016020">
    <property type="term" value="C:membrane"/>
    <property type="evidence" value="ECO:0007669"/>
    <property type="project" value="InterPro"/>
</dbReference>
<feature type="domain" description="ABC transporter" evidence="9">
    <location>
        <begin position="5"/>
        <end position="244"/>
    </location>
</feature>
<dbReference type="GO" id="GO:0140359">
    <property type="term" value="F:ABC-type transporter activity"/>
    <property type="evidence" value="ECO:0007669"/>
    <property type="project" value="InterPro"/>
</dbReference>
<keyword evidence="7 8" id="KW-0472">Membrane</keyword>
<keyword evidence="8" id="KW-1133">Transmembrane helix</keyword>
<dbReference type="EMBL" id="QGTD01000018">
    <property type="protein sequence ID" value="PWU67131.1"/>
    <property type="molecule type" value="Genomic_DNA"/>
</dbReference>
<dbReference type="PANTHER" id="PTHR46743:SF2">
    <property type="entry name" value="TEICHOIC ACIDS EXPORT ATP-BINDING PROTEIN TAGH"/>
    <property type="match status" value="1"/>
</dbReference>
<dbReference type="GO" id="GO:0016887">
    <property type="term" value="F:ATP hydrolysis activity"/>
    <property type="evidence" value="ECO:0007669"/>
    <property type="project" value="InterPro"/>
</dbReference>
<dbReference type="RefSeq" id="WP_109985237.1">
    <property type="nucleotide sequence ID" value="NZ_QGTD01000018.1"/>
</dbReference>
<keyword evidence="8" id="KW-0812">Transmembrane</keyword>
<dbReference type="PROSITE" id="PS00211">
    <property type="entry name" value="ABC_TRANSPORTER_1"/>
    <property type="match status" value="1"/>
</dbReference>
<keyword evidence="2" id="KW-0813">Transport</keyword>
<dbReference type="PROSITE" id="PS50893">
    <property type="entry name" value="ABC_TRANSPORTER_2"/>
    <property type="match status" value="1"/>
</dbReference>
<dbReference type="GO" id="GO:0005524">
    <property type="term" value="F:ATP binding"/>
    <property type="evidence" value="ECO:0007669"/>
    <property type="project" value="UniProtKB-KW"/>
</dbReference>
<organism evidence="10 11">
    <name type="scientific">Gracilibacillus dipsosauri</name>
    <dbReference type="NCBI Taxonomy" id="178340"/>
    <lineage>
        <taxon>Bacteria</taxon>
        <taxon>Bacillati</taxon>
        <taxon>Bacillota</taxon>
        <taxon>Bacilli</taxon>
        <taxon>Bacillales</taxon>
        <taxon>Bacillaceae</taxon>
        <taxon>Gracilibacillus</taxon>
    </lineage>
</organism>
<dbReference type="SMART" id="SM00382">
    <property type="entry name" value="AAA"/>
    <property type="match status" value="1"/>
</dbReference>
<evidence type="ECO:0000256" key="5">
    <source>
        <dbReference type="ARBA" id="ARBA00022840"/>
    </source>
</evidence>
<keyword evidence="6" id="KW-1278">Translocase</keyword>
<dbReference type="InterPro" id="IPR003439">
    <property type="entry name" value="ABC_transporter-like_ATP-bd"/>
</dbReference>
<proteinExistence type="inferred from homology"/>
<evidence type="ECO:0000256" key="4">
    <source>
        <dbReference type="ARBA" id="ARBA00022741"/>
    </source>
</evidence>
<dbReference type="InterPro" id="IPR050683">
    <property type="entry name" value="Bact_Polysacc_Export_ATP-bd"/>
</dbReference>
<dbReference type="AlphaFoldDB" id="A0A317KU98"/>
<dbReference type="CDD" id="cd03220">
    <property type="entry name" value="ABC_KpsT_Wzt"/>
    <property type="match status" value="1"/>
</dbReference>
<dbReference type="InterPro" id="IPR017871">
    <property type="entry name" value="ABC_transporter-like_CS"/>
</dbReference>
<dbReference type="Proteomes" id="UP000245624">
    <property type="component" value="Unassembled WGS sequence"/>
</dbReference>
<dbReference type="PANTHER" id="PTHR46743">
    <property type="entry name" value="TEICHOIC ACIDS EXPORT ATP-BINDING PROTEIN TAGH"/>
    <property type="match status" value="1"/>
</dbReference>
<evidence type="ECO:0000256" key="8">
    <source>
        <dbReference type="SAM" id="Phobius"/>
    </source>
</evidence>
<dbReference type="InterPro" id="IPR015860">
    <property type="entry name" value="ABC_transpr_TagH-like"/>
</dbReference>
<keyword evidence="5 10" id="KW-0067">ATP-binding</keyword>
<keyword evidence="4" id="KW-0547">Nucleotide-binding</keyword>
<evidence type="ECO:0000313" key="10">
    <source>
        <dbReference type="EMBL" id="PWU67131.1"/>
    </source>
</evidence>
<accession>A0A317KU98</accession>
<sequence>MNKKVVFENVVKVFELYSKRSDKIASLIMPKKRENKKFVALNQVSFEVNPGETIGIVGLNGSGKSTVSNILGGVIQPTEGKVIMNGEPSLIAISAGLNGSLTGLENVELKCMMHGLTKKQIEERLPDILDFADIGDYIYQPVKNYSSGMKSRLGFAISVHTDPDILIIDEALSVGDSTFTEKCLNKMNEFKEQGKTIFFISHSAGQMRKFCDRVIWLHYGTIKMMGESDKIIDQYVRFTKWFNKLSKEEKKKHKNEMLAKQIQENKVPVKNKQEKLSFLELIKNILILIPPVVMAILLILGV</sequence>
<evidence type="ECO:0000256" key="3">
    <source>
        <dbReference type="ARBA" id="ARBA00022475"/>
    </source>
</evidence>
<evidence type="ECO:0000313" key="11">
    <source>
        <dbReference type="Proteomes" id="UP000245624"/>
    </source>
</evidence>
<keyword evidence="11" id="KW-1185">Reference proteome</keyword>
<dbReference type="InterPro" id="IPR003593">
    <property type="entry name" value="AAA+_ATPase"/>
</dbReference>
<evidence type="ECO:0000256" key="7">
    <source>
        <dbReference type="ARBA" id="ARBA00023136"/>
    </source>
</evidence>
<dbReference type="OrthoDB" id="9778870at2"/>